<gene>
    <name evidence="1" type="ORF">M9Y10_036957</name>
</gene>
<sequence>MKINSRQLNSCICKCGSVSCRNIHIHSFKDQIPEDNDQFVYSVLHHKSLRVLNSKSVVVDRCCDNCLHFHCSKCHEQFTILKSQSSKYRFIFGFSSDRLAHLEPTNCNEVVTIPDFPIALKSFVYLAEQKINDNNINDINKSCHLKNNSFKNYENDEDDEILSFDSDEDIMFGRDQTEMIIGKYNEASISSFKEQSSLLNYSFKNYENDEDDEIFSFDSNENCLFGKDQTVLIIGKYNEASVSSFKQSYLSL</sequence>
<organism evidence="1 2">
    <name type="scientific">Tritrichomonas musculus</name>
    <dbReference type="NCBI Taxonomy" id="1915356"/>
    <lineage>
        <taxon>Eukaryota</taxon>
        <taxon>Metamonada</taxon>
        <taxon>Parabasalia</taxon>
        <taxon>Tritrichomonadida</taxon>
        <taxon>Tritrichomonadidae</taxon>
        <taxon>Tritrichomonas</taxon>
    </lineage>
</organism>
<name>A0ABR2GU95_9EUKA</name>
<evidence type="ECO:0000313" key="2">
    <source>
        <dbReference type="Proteomes" id="UP001470230"/>
    </source>
</evidence>
<keyword evidence="2" id="KW-1185">Reference proteome</keyword>
<dbReference type="Proteomes" id="UP001470230">
    <property type="component" value="Unassembled WGS sequence"/>
</dbReference>
<proteinExistence type="predicted"/>
<evidence type="ECO:0000313" key="1">
    <source>
        <dbReference type="EMBL" id="KAK8836927.1"/>
    </source>
</evidence>
<comment type="caution">
    <text evidence="1">The sequence shown here is derived from an EMBL/GenBank/DDBJ whole genome shotgun (WGS) entry which is preliminary data.</text>
</comment>
<reference evidence="1 2" key="1">
    <citation type="submission" date="2024-04" db="EMBL/GenBank/DDBJ databases">
        <title>Tritrichomonas musculus Genome.</title>
        <authorList>
            <person name="Alves-Ferreira E."/>
            <person name="Grigg M."/>
            <person name="Lorenzi H."/>
            <person name="Galac M."/>
        </authorList>
    </citation>
    <scope>NUCLEOTIDE SEQUENCE [LARGE SCALE GENOMIC DNA]</scope>
    <source>
        <strain evidence="1 2">EAF2021</strain>
    </source>
</reference>
<dbReference type="EMBL" id="JAPFFF010000062">
    <property type="protein sequence ID" value="KAK8836927.1"/>
    <property type="molecule type" value="Genomic_DNA"/>
</dbReference>
<accession>A0ABR2GU95</accession>
<protein>
    <submittedName>
        <fullName evidence="1">Uncharacterized protein</fullName>
    </submittedName>
</protein>